<sequence length="226" mass="23940">MRVLLVGASSDLGKAIHTVAEASGHQVAATYWSRPIPGSGIQLDVRSEESAATAVAAAYDALGGVDAMIYCSAIDHPQLVGQADIQRWKEVFDVNYFGALRLTRLLLPHFLRSGSGIFQYISSGLATRSNIGTSAYASSKAALNALAMGVSKEYAKSGVRAYTIMPGFIDGGLIRNLDQSKRARIATLIDSKRIATSDEIGSFCVSVLQNSSYVTGCHLEIHGGLA</sequence>
<evidence type="ECO:0000313" key="2">
    <source>
        <dbReference type="EMBL" id="MDX8525906.1"/>
    </source>
</evidence>
<proteinExistence type="inferred from homology"/>
<dbReference type="InterPro" id="IPR002347">
    <property type="entry name" value="SDR_fam"/>
</dbReference>
<dbReference type="EMBL" id="JAVIJF010000010">
    <property type="protein sequence ID" value="MDX8525906.1"/>
    <property type="molecule type" value="Genomic_DNA"/>
</dbReference>
<dbReference type="PRINTS" id="PR00081">
    <property type="entry name" value="GDHRDH"/>
</dbReference>
<dbReference type="Proteomes" id="UP001276840">
    <property type="component" value="Unassembled WGS sequence"/>
</dbReference>
<dbReference type="PROSITE" id="PS00061">
    <property type="entry name" value="ADH_SHORT"/>
    <property type="match status" value="1"/>
</dbReference>
<dbReference type="RefSeq" id="WP_320233844.1">
    <property type="nucleotide sequence ID" value="NZ_JAVIJF010000010.1"/>
</dbReference>
<dbReference type="GO" id="GO:0016491">
    <property type="term" value="F:oxidoreductase activity"/>
    <property type="evidence" value="ECO:0007669"/>
    <property type="project" value="UniProtKB-KW"/>
</dbReference>
<dbReference type="EC" id="1.-.-.-" evidence="2"/>
<name>A0ABU4ZKK0_9HYPH</name>
<dbReference type="SUPFAM" id="SSF51735">
    <property type="entry name" value="NAD(P)-binding Rossmann-fold domains"/>
    <property type="match status" value="1"/>
</dbReference>
<gene>
    <name evidence="2" type="ORF">RFM68_15450</name>
</gene>
<protein>
    <submittedName>
        <fullName evidence="2">SDR family oxidoreductase</fullName>
        <ecNumber evidence="2">1.-.-.-</ecNumber>
    </submittedName>
</protein>
<dbReference type="Gene3D" id="3.40.50.720">
    <property type="entry name" value="NAD(P)-binding Rossmann-like Domain"/>
    <property type="match status" value="1"/>
</dbReference>
<evidence type="ECO:0000256" key="1">
    <source>
        <dbReference type="ARBA" id="ARBA00006484"/>
    </source>
</evidence>
<evidence type="ECO:0000313" key="3">
    <source>
        <dbReference type="Proteomes" id="UP001276840"/>
    </source>
</evidence>
<organism evidence="2 3">
    <name type="scientific">Mesorhizobium montanum</name>
    <dbReference type="NCBI Taxonomy" id="3072323"/>
    <lineage>
        <taxon>Bacteria</taxon>
        <taxon>Pseudomonadati</taxon>
        <taxon>Pseudomonadota</taxon>
        <taxon>Alphaproteobacteria</taxon>
        <taxon>Hyphomicrobiales</taxon>
        <taxon>Phyllobacteriaceae</taxon>
        <taxon>Mesorhizobium</taxon>
    </lineage>
</organism>
<dbReference type="PANTHER" id="PTHR42879">
    <property type="entry name" value="3-OXOACYL-(ACYL-CARRIER-PROTEIN) REDUCTASE"/>
    <property type="match status" value="1"/>
</dbReference>
<dbReference type="PANTHER" id="PTHR42879:SF2">
    <property type="entry name" value="3-OXOACYL-[ACYL-CARRIER-PROTEIN] REDUCTASE FABG"/>
    <property type="match status" value="1"/>
</dbReference>
<dbReference type="Pfam" id="PF00106">
    <property type="entry name" value="adh_short"/>
    <property type="match status" value="1"/>
</dbReference>
<keyword evidence="2" id="KW-0560">Oxidoreductase</keyword>
<keyword evidence="3" id="KW-1185">Reference proteome</keyword>
<comment type="similarity">
    <text evidence="1">Belongs to the short-chain dehydrogenases/reductases (SDR) family.</text>
</comment>
<dbReference type="InterPro" id="IPR036291">
    <property type="entry name" value="NAD(P)-bd_dom_sf"/>
</dbReference>
<accession>A0ABU4ZKK0</accession>
<dbReference type="InterPro" id="IPR050259">
    <property type="entry name" value="SDR"/>
</dbReference>
<reference evidence="2 3" key="1">
    <citation type="submission" date="2023-08" db="EMBL/GenBank/DDBJ databases">
        <title>Implementing the SeqCode for naming new Mesorhizobium species isolated from Vachellia karroo root nodules.</title>
        <authorList>
            <person name="Van Lill M."/>
        </authorList>
    </citation>
    <scope>NUCLEOTIDE SEQUENCE [LARGE SCALE GENOMIC DNA]</scope>
    <source>
        <strain evidence="2 3">MSK 1335</strain>
    </source>
</reference>
<dbReference type="InterPro" id="IPR020904">
    <property type="entry name" value="Sc_DH/Rdtase_CS"/>
</dbReference>
<comment type="caution">
    <text evidence="2">The sequence shown here is derived from an EMBL/GenBank/DDBJ whole genome shotgun (WGS) entry which is preliminary data.</text>
</comment>
<dbReference type="CDD" id="cd05233">
    <property type="entry name" value="SDR_c"/>
    <property type="match status" value="1"/>
</dbReference>